<gene>
    <name evidence="1" type="ORF">WUBG_04448</name>
</gene>
<evidence type="ECO:0008006" key="3">
    <source>
        <dbReference type="Google" id="ProtNLM"/>
    </source>
</evidence>
<dbReference type="GO" id="GO:1990756">
    <property type="term" value="F:ubiquitin-like ligase-substrate adaptor activity"/>
    <property type="evidence" value="ECO:0007669"/>
    <property type="project" value="TreeGrafter"/>
</dbReference>
<dbReference type="InterPro" id="IPR052821">
    <property type="entry name" value="F-box_only_SRC"/>
</dbReference>
<dbReference type="PANTHER" id="PTHR46432:SF1">
    <property type="entry name" value="F-BOX ONLY PROTEIN 42"/>
    <property type="match status" value="1"/>
</dbReference>
<dbReference type="PANTHER" id="PTHR46432">
    <property type="entry name" value="F-BOX ONLY PROTEIN 42"/>
    <property type="match status" value="1"/>
</dbReference>
<comment type="caution">
    <text evidence="1">The sequence shown here is derived from an EMBL/GenBank/DDBJ whole genome shotgun (WGS) entry which is preliminary data.</text>
</comment>
<dbReference type="Proteomes" id="UP000004810">
    <property type="component" value="Unassembled WGS sequence"/>
</dbReference>
<evidence type="ECO:0000313" key="2">
    <source>
        <dbReference type="Proteomes" id="UP000004810"/>
    </source>
</evidence>
<dbReference type="EMBL" id="ADBV01001533">
    <property type="protein sequence ID" value="EJW84643.1"/>
    <property type="molecule type" value="Genomic_DNA"/>
</dbReference>
<dbReference type="Gene3D" id="2.120.10.80">
    <property type="entry name" value="Kelch-type beta propeller"/>
    <property type="match status" value="1"/>
</dbReference>
<protein>
    <recommendedName>
        <fullName evidence="3">Kelch domain-containing protein family protein</fullName>
    </recommendedName>
</protein>
<dbReference type="SUPFAM" id="SSF50965">
    <property type="entry name" value="Galactose oxidase, central domain"/>
    <property type="match status" value="1"/>
</dbReference>
<proteinExistence type="predicted"/>
<organism evidence="1 2">
    <name type="scientific">Wuchereria bancrofti</name>
    <dbReference type="NCBI Taxonomy" id="6293"/>
    <lineage>
        <taxon>Eukaryota</taxon>
        <taxon>Metazoa</taxon>
        <taxon>Ecdysozoa</taxon>
        <taxon>Nematoda</taxon>
        <taxon>Chromadorea</taxon>
        <taxon>Rhabditida</taxon>
        <taxon>Spirurina</taxon>
        <taxon>Spiruromorpha</taxon>
        <taxon>Filarioidea</taxon>
        <taxon>Onchocercidae</taxon>
        <taxon>Wuchereria</taxon>
    </lineage>
</organism>
<dbReference type="InterPro" id="IPR011043">
    <property type="entry name" value="Gal_Oxase/kelch_b-propeller"/>
</dbReference>
<dbReference type="AlphaFoldDB" id="J9ER34"/>
<reference evidence="2" key="1">
    <citation type="submission" date="2012-08" db="EMBL/GenBank/DDBJ databases">
        <title>The Genome Sequence of Wuchereria bancrofti.</title>
        <authorList>
            <person name="Nutman T.B."/>
            <person name="Fink D.L."/>
            <person name="Russ C."/>
            <person name="Young S."/>
            <person name="Zeng Q."/>
            <person name="Koehrsen M."/>
            <person name="Alvarado L."/>
            <person name="Berlin A."/>
            <person name="Chapman S.B."/>
            <person name="Chen Z."/>
            <person name="Freedman E."/>
            <person name="Gellesch M."/>
            <person name="Goldberg J."/>
            <person name="Griggs A."/>
            <person name="Gujja S."/>
            <person name="Heilman E.R."/>
            <person name="Heiman D."/>
            <person name="Hepburn T."/>
            <person name="Howarth C."/>
            <person name="Jen D."/>
            <person name="Larson L."/>
            <person name="Lewis B."/>
            <person name="Mehta T."/>
            <person name="Park D."/>
            <person name="Pearson M."/>
            <person name="Roberts A."/>
            <person name="Saif S."/>
            <person name="Shea T."/>
            <person name="Shenoy N."/>
            <person name="Sisk P."/>
            <person name="Stolte C."/>
            <person name="Sykes S."/>
            <person name="Walk T."/>
            <person name="White J."/>
            <person name="Yandava C."/>
            <person name="Haas B."/>
            <person name="Henn M.R."/>
            <person name="Nusbaum C."/>
            <person name="Birren B."/>
        </authorList>
    </citation>
    <scope>NUCLEOTIDE SEQUENCE [LARGE SCALE GENOMIC DNA]</scope>
    <source>
        <strain evidence="2">NA</strain>
    </source>
</reference>
<accession>J9ER34</accession>
<sequence>MVLWLKINISNIGFDRNHKDESCGKSDATSGERFLLKNPQPNPRYGSSCVVIDKSHLLVIGGCGGPNCIYNDAWLLTFDLTLQTAWEWKQINANHESKIRSISALVSPSMSNWTESRVYKLCKEEQ</sequence>
<name>J9ER34_WUCBA</name>
<evidence type="ECO:0000313" key="1">
    <source>
        <dbReference type="EMBL" id="EJW84643.1"/>
    </source>
</evidence>
<dbReference type="InterPro" id="IPR015915">
    <property type="entry name" value="Kelch-typ_b-propeller"/>
</dbReference>
<dbReference type="GO" id="GO:0019005">
    <property type="term" value="C:SCF ubiquitin ligase complex"/>
    <property type="evidence" value="ECO:0007669"/>
    <property type="project" value="TreeGrafter"/>
</dbReference>